<evidence type="ECO:0000313" key="6">
    <source>
        <dbReference type="Proteomes" id="UP000215244"/>
    </source>
</evidence>
<keyword evidence="2 4" id="KW-0689">Ribosomal protein</keyword>
<dbReference type="KEGG" id="marb:CJ263_03600"/>
<dbReference type="GO" id="GO:1990904">
    <property type="term" value="C:ribonucleoprotein complex"/>
    <property type="evidence" value="ECO:0007669"/>
    <property type="project" value="UniProtKB-KW"/>
</dbReference>
<dbReference type="AlphaFoldDB" id="A0A223V200"/>
<protein>
    <recommendedName>
        <fullName evidence="4">Large ribosomal subunit protein uL23</fullName>
    </recommendedName>
</protein>
<comment type="similarity">
    <text evidence="1 4">Belongs to the universal ribosomal protein uL23 family.</text>
</comment>
<gene>
    <name evidence="4" type="primary">rplW</name>
    <name evidence="5" type="ORF">CJ263_03600</name>
</gene>
<dbReference type="Gene3D" id="3.30.70.330">
    <property type="match status" value="1"/>
</dbReference>
<evidence type="ECO:0000256" key="4">
    <source>
        <dbReference type="HAMAP-Rule" id="MF_01369"/>
    </source>
</evidence>
<dbReference type="InterPro" id="IPR013025">
    <property type="entry name" value="Ribosomal_uL23-like"/>
</dbReference>
<evidence type="ECO:0000256" key="1">
    <source>
        <dbReference type="ARBA" id="ARBA00006700"/>
    </source>
</evidence>
<evidence type="ECO:0000256" key="2">
    <source>
        <dbReference type="ARBA" id="ARBA00022980"/>
    </source>
</evidence>
<reference evidence="5 6" key="1">
    <citation type="submission" date="2017-08" db="EMBL/GenBank/DDBJ databases">
        <title>The complete genome sequence of Maribacter sp. B1, isolated from deep-sea sediment.</title>
        <authorList>
            <person name="Wu Y.-H."/>
            <person name="Cheng H."/>
            <person name="Xu X.-W."/>
        </authorList>
    </citation>
    <scope>NUCLEOTIDE SEQUENCE [LARGE SCALE GENOMIC DNA]</scope>
    <source>
        <strain evidence="5 6">B1</strain>
    </source>
</reference>
<dbReference type="InterPro" id="IPR012677">
    <property type="entry name" value="Nucleotide-bd_a/b_plait_sf"/>
</dbReference>
<dbReference type="EMBL" id="CP022957">
    <property type="protein sequence ID" value="ASV29381.1"/>
    <property type="molecule type" value="Genomic_DNA"/>
</dbReference>
<dbReference type="HAMAP" id="MF_01369_B">
    <property type="entry name" value="Ribosomal_uL23_B"/>
    <property type="match status" value="1"/>
</dbReference>
<dbReference type="Pfam" id="PF00276">
    <property type="entry name" value="Ribosomal_L23"/>
    <property type="match status" value="1"/>
</dbReference>
<dbReference type="Proteomes" id="UP000215244">
    <property type="component" value="Chromosome"/>
</dbReference>
<sequence length="96" mass="10662">MGVLIKPIITEKMTADSELNNRYGFLVDPKANKIQIKDAVEAAYGVSVKKVRTMNYGPTRKTRFTKTGVQHGKTNATKKAIVDVVEGDIIDFYSNL</sequence>
<dbReference type="OrthoDB" id="9797862at2"/>
<dbReference type="GO" id="GO:0006412">
    <property type="term" value="P:translation"/>
    <property type="evidence" value="ECO:0007669"/>
    <property type="project" value="UniProtKB-UniRule"/>
</dbReference>
<proteinExistence type="inferred from homology"/>
<evidence type="ECO:0000313" key="5">
    <source>
        <dbReference type="EMBL" id="ASV29381.1"/>
    </source>
</evidence>
<dbReference type="SUPFAM" id="SSF54189">
    <property type="entry name" value="Ribosomal proteins S24e, L23 and L15e"/>
    <property type="match status" value="1"/>
</dbReference>
<comment type="function">
    <text evidence="4">One of the early assembly proteins it binds 23S rRNA. One of the proteins that surrounds the polypeptide exit tunnel on the outside of the ribosome. Forms the main docking site for trigger factor binding to the ribosome.</text>
</comment>
<name>A0A223V200_9FLAO</name>
<keyword evidence="4" id="KW-0699">rRNA-binding</keyword>
<keyword evidence="3 4" id="KW-0687">Ribonucleoprotein</keyword>
<dbReference type="GO" id="GO:0003735">
    <property type="term" value="F:structural constituent of ribosome"/>
    <property type="evidence" value="ECO:0007669"/>
    <property type="project" value="InterPro"/>
</dbReference>
<keyword evidence="4" id="KW-0694">RNA-binding</keyword>
<comment type="subunit">
    <text evidence="4">Part of the 50S ribosomal subunit. Contacts protein L29, and trigger factor when it is bound to the ribosome.</text>
</comment>
<evidence type="ECO:0000256" key="3">
    <source>
        <dbReference type="ARBA" id="ARBA00023274"/>
    </source>
</evidence>
<dbReference type="InterPro" id="IPR012678">
    <property type="entry name" value="Ribosomal_uL23/eL15/eS24_sf"/>
</dbReference>
<keyword evidence="6" id="KW-1185">Reference proteome</keyword>
<dbReference type="GO" id="GO:0005840">
    <property type="term" value="C:ribosome"/>
    <property type="evidence" value="ECO:0007669"/>
    <property type="project" value="UniProtKB-KW"/>
</dbReference>
<accession>A0A223V200</accession>
<dbReference type="RefSeq" id="WP_094996010.1">
    <property type="nucleotide sequence ID" value="NZ_BMJL01000001.1"/>
</dbReference>
<dbReference type="NCBIfam" id="NF004363">
    <property type="entry name" value="PRK05738.2-4"/>
    <property type="match status" value="1"/>
</dbReference>
<organism evidence="5 6">
    <name type="scientific">Maribacter cobaltidurans</name>
    <dbReference type="NCBI Taxonomy" id="1178778"/>
    <lineage>
        <taxon>Bacteria</taxon>
        <taxon>Pseudomonadati</taxon>
        <taxon>Bacteroidota</taxon>
        <taxon>Flavobacteriia</taxon>
        <taxon>Flavobacteriales</taxon>
        <taxon>Flavobacteriaceae</taxon>
        <taxon>Maribacter</taxon>
    </lineage>
</organism>
<dbReference type="PANTHER" id="PTHR11620">
    <property type="entry name" value="60S RIBOSOMAL PROTEIN L23A"/>
    <property type="match status" value="1"/>
</dbReference>
<dbReference type="GO" id="GO:0019843">
    <property type="term" value="F:rRNA binding"/>
    <property type="evidence" value="ECO:0007669"/>
    <property type="project" value="UniProtKB-UniRule"/>
</dbReference>